<comment type="caution">
    <text evidence="10">The sequence shown here is derived from an EMBL/GenBank/DDBJ whole genome shotgun (WGS) entry which is preliminary data.</text>
</comment>
<evidence type="ECO:0000256" key="5">
    <source>
        <dbReference type="ARBA" id="ARBA00022989"/>
    </source>
</evidence>
<dbReference type="Proteomes" id="UP001183388">
    <property type="component" value="Unassembled WGS sequence"/>
</dbReference>
<feature type="transmembrane region" description="Helical" evidence="8">
    <location>
        <begin position="54"/>
        <end position="72"/>
    </location>
</feature>
<dbReference type="InterPro" id="IPR043760">
    <property type="entry name" value="PycTM_dom"/>
</dbReference>
<dbReference type="Pfam" id="PF18967">
    <property type="entry name" value="PycTM"/>
    <property type="match status" value="1"/>
</dbReference>
<feature type="domain" description="Pycsar effector protein" evidence="9">
    <location>
        <begin position="36"/>
        <end position="182"/>
    </location>
</feature>
<proteinExistence type="predicted"/>
<dbReference type="EMBL" id="JAVREN010000017">
    <property type="protein sequence ID" value="MDT0308015.1"/>
    <property type="molecule type" value="Genomic_DNA"/>
</dbReference>
<evidence type="ECO:0000256" key="2">
    <source>
        <dbReference type="ARBA" id="ARBA00022475"/>
    </source>
</evidence>
<evidence type="ECO:0000256" key="1">
    <source>
        <dbReference type="ARBA" id="ARBA00004236"/>
    </source>
</evidence>
<evidence type="ECO:0000259" key="9">
    <source>
        <dbReference type="Pfam" id="PF18967"/>
    </source>
</evidence>
<keyword evidence="6" id="KW-0051">Antiviral defense</keyword>
<sequence>MDRGNAGNVPADARGRHRLRHRRCGIDSGRDPVENAWRIQAEIAGATTRVDAKASFALTLQAAVIAVAGTLADDGGANALLMTLGVASVAAAAALSVLTVTPRPRSDRSITPEPAKDFLHFGHLREWQPAALEKALKEKEILPQLSRQLIQTSRIAWRKHLLMQWAFALTGVGGALLLLAFAV</sequence>
<evidence type="ECO:0000256" key="4">
    <source>
        <dbReference type="ARBA" id="ARBA00022741"/>
    </source>
</evidence>
<organism evidence="10 11">
    <name type="scientific">Streptomyces boetiae</name>
    <dbReference type="NCBI Taxonomy" id="3075541"/>
    <lineage>
        <taxon>Bacteria</taxon>
        <taxon>Bacillati</taxon>
        <taxon>Actinomycetota</taxon>
        <taxon>Actinomycetes</taxon>
        <taxon>Kitasatosporales</taxon>
        <taxon>Streptomycetaceae</taxon>
        <taxon>Streptomyces</taxon>
    </lineage>
</organism>
<accession>A0ABU2L8W1</accession>
<evidence type="ECO:0000256" key="8">
    <source>
        <dbReference type="SAM" id="Phobius"/>
    </source>
</evidence>
<keyword evidence="7 8" id="KW-0472">Membrane</keyword>
<protein>
    <submittedName>
        <fullName evidence="10">DUF5706 domain-containing protein</fullName>
    </submittedName>
</protein>
<keyword evidence="4" id="KW-0547">Nucleotide-binding</keyword>
<feature type="transmembrane region" description="Helical" evidence="8">
    <location>
        <begin position="78"/>
        <end position="100"/>
    </location>
</feature>
<keyword evidence="3 8" id="KW-0812">Transmembrane</keyword>
<evidence type="ECO:0000256" key="3">
    <source>
        <dbReference type="ARBA" id="ARBA00022692"/>
    </source>
</evidence>
<evidence type="ECO:0000256" key="7">
    <source>
        <dbReference type="ARBA" id="ARBA00023136"/>
    </source>
</evidence>
<keyword evidence="5 8" id="KW-1133">Transmembrane helix</keyword>
<evidence type="ECO:0000313" key="10">
    <source>
        <dbReference type="EMBL" id="MDT0308015.1"/>
    </source>
</evidence>
<reference evidence="11" key="1">
    <citation type="submission" date="2023-07" db="EMBL/GenBank/DDBJ databases">
        <title>30 novel species of actinomycetes from the DSMZ collection.</title>
        <authorList>
            <person name="Nouioui I."/>
        </authorList>
    </citation>
    <scope>NUCLEOTIDE SEQUENCE [LARGE SCALE GENOMIC DNA]</scope>
    <source>
        <strain evidence="11">DSM 44917</strain>
    </source>
</reference>
<keyword evidence="2" id="KW-1003">Cell membrane</keyword>
<gene>
    <name evidence="10" type="ORF">RM780_13715</name>
</gene>
<feature type="transmembrane region" description="Helical" evidence="8">
    <location>
        <begin position="161"/>
        <end position="182"/>
    </location>
</feature>
<evidence type="ECO:0000256" key="6">
    <source>
        <dbReference type="ARBA" id="ARBA00023118"/>
    </source>
</evidence>
<name>A0ABU2L8W1_9ACTN</name>
<keyword evidence="11" id="KW-1185">Reference proteome</keyword>
<comment type="subcellular location">
    <subcellularLocation>
        <location evidence="1">Cell membrane</location>
    </subcellularLocation>
</comment>
<evidence type="ECO:0000313" key="11">
    <source>
        <dbReference type="Proteomes" id="UP001183388"/>
    </source>
</evidence>
<dbReference type="RefSeq" id="WP_311630967.1">
    <property type="nucleotide sequence ID" value="NZ_JAVREN010000017.1"/>
</dbReference>